<evidence type="ECO:0000256" key="3">
    <source>
        <dbReference type="ARBA" id="ARBA00022553"/>
    </source>
</evidence>
<dbReference type="Pfam" id="PF00512">
    <property type="entry name" value="HisKA"/>
    <property type="match status" value="1"/>
</dbReference>
<dbReference type="InterPro" id="IPR050736">
    <property type="entry name" value="Sensor_HK_Regulatory"/>
</dbReference>
<organism evidence="12 13">
    <name type="scientific">Paenibacillus helianthi</name>
    <dbReference type="NCBI Taxonomy" id="1349432"/>
    <lineage>
        <taxon>Bacteria</taxon>
        <taxon>Bacillati</taxon>
        <taxon>Bacillota</taxon>
        <taxon>Bacilli</taxon>
        <taxon>Bacillales</taxon>
        <taxon>Paenibacillaceae</taxon>
        <taxon>Paenibacillus</taxon>
    </lineage>
</organism>
<keyword evidence="8" id="KW-0902">Two-component regulatory system</keyword>
<feature type="transmembrane region" description="Helical" evidence="10">
    <location>
        <begin position="151"/>
        <end position="169"/>
    </location>
</feature>
<feature type="transmembrane region" description="Helical" evidence="10">
    <location>
        <begin position="6"/>
        <end position="26"/>
    </location>
</feature>
<dbReference type="InterPro" id="IPR003594">
    <property type="entry name" value="HATPase_dom"/>
</dbReference>
<dbReference type="Pfam" id="PF16927">
    <property type="entry name" value="HisKA_7TM"/>
    <property type="match status" value="1"/>
</dbReference>
<feature type="transmembrane region" description="Helical" evidence="10">
    <location>
        <begin position="181"/>
        <end position="201"/>
    </location>
</feature>
<dbReference type="PRINTS" id="PR00344">
    <property type="entry name" value="BCTRLSENSOR"/>
</dbReference>
<evidence type="ECO:0000256" key="1">
    <source>
        <dbReference type="ARBA" id="ARBA00000085"/>
    </source>
</evidence>
<evidence type="ECO:0000256" key="10">
    <source>
        <dbReference type="SAM" id="Phobius"/>
    </source>
</evidence>
<keyword evidence="9" id="KW-0175">Coiled coil</keyword>
<dbReference type="InterPro" id="IPR004358">
    <property type="entry name" value="Sig_transdc_His_kin-like_C"/>
</dbReference>
<accession>A0ABX3EDW0</accession>
<dbReference type="SMART" id="SM00387">
    <property type="entry name" value="HATPase_c"/>
    <property type="match status" value="1"/>
</dbReference>
<comment type="caution">
    <text evidence="12">The sequence shown here is derived from an EMBL/GenBank/DDBJ whole genome shotgun (WGS) entry which is preliminary data.</text>
</comment>
<keyword evidence="7" id="KW-0067">ATP-binding</keyword>
<dbReference type="EC" id="2.7.13.3" evidence="2"/>
<keyword evidence="13" id="KW-1185">Reference proteome</keyword>
<evidence type="ECO:0000256" key="5">
    <source>
        <dbReference type="ARBA" id="ARBA00022741"/>
    </source>
</evidence>
<dbReference type="RefSeq" id="WP_074109524.1">
    <property type="nucleotide sequence ID" value="NZ_LVWI01000114.1"/>
</dbReference>
<keyword evidence="10" id="KW-1133">Transmembrane helix</keyword>
<dbReference type="SUPFAM" id="SSF55874">
    <property type="entry name" value="ATPase domain of HSP90 chaperone/DNA topoisomerase II/histidine kinase"/>
    <property type="match status" value="1"/>
</dbReference>
<evidence type="ECO:0000313" key="12">
    <source>
        <dbReference type="EMBL" id="OKP76555.1"/>
    </source>
</evidence>
<dbReference type="SMART" id="SM00388">
    <property type="entry name" value="HisKA"/>
    <property type="match status" value="1"/>
</dbReference>
<evidence type="ECO:0000259" key="11">
    <source>
        <dbReference type="PROSITE" id="PS50109"/>
    </source>
</evidence>
<dbReference type="Proteomes" id="UP000186058">
    <property type="component" value="Unassembled WGS sequence"/>
</dbReference>
<dbReference type="Gene3D" id="3.30.450.20">
    <property type="entry name" value="PAS domain"/>
    <property type="match status" value="1"/>
</dbReference>
<sequence length="602" mass="68249">MGYNLYLSALLMAATCCSLILTYLCWKRRSLPIAISYGLGMLTGSLYSFGYAFEIASTSLEHIRFWLRIEYIGIPFGTVLWFIMVLQYTGRQSWVSRRNVTLLMIVPVITFIAHYTNEWHHLFYKSMTLNAAEGFMLATLVKGPLYKLHVVYSYSFFAIGMIFLVQMYLKAIPRMKTPVALMIIGSWGPYGFTLVYLTGVFHLPIDISPFGFLFSGIFFLWGIYQFNMLRLAPLALQQVLRSMQEAVIVFDLDHVLISYNRSARERVQGLNNKSIGRTAAEVFANSSVLLGQILQEPSLLTKLQLPSPTGDKFYNVQLSYVWNNSSKPIGKMLLLSEITENVRTQERLMDNARQLGELNTFKDRMFSVIAHDIRDPIAVLVNLMEILEEEMQGSRENREEIVHEMGRQIHNTFALVDSLLDFFRTQAGGLVFHPLERDVSYAVEQNLRLMSVRSGRKHIEIISEIPEGTYVYADKEMLELIIRNLLTNAIKFTADGGFIFLKAERKDQHLVISVRDTGQGIAPEQADTLLQDQYPVSLLGTDGERGMGLGLSLCREFVRLNGGEIWFDSTPLQGSTFFFSLPLPPAGSVVAAGRWVEGGMKQ</sequence>
<evidence type="ECO:0000256" key="9">
    <source>
        <dbReference type="SAM" id="Coils"/>
    </source>
</evidence>
<keyword evidence="3" id="KW-0597">Phosphoprotein</keyword>
<name>A0ABX3EDW0_9BACL</name>
<comment type="catalytic activity">
    <reaction evidence="1">
        <text>ATP + protein L-histidine = ADP + protein N-phospho-L-histidine.</text>
        <dbReference type="EC" id="2.7.13.3"/>
    </reaction>
</comment>
<dbReference type="Pfam" id="PF02518">
    <property type="entry name" value="HATPase_c"/>
    <property type="match status" value="1"/>
</dbReference>
<keyword evidence="4" id="KW-0808">Transferase</keyword>
<dbReference type="SUPFAM" id="SSF47384">
    <property type="entry name" value="Homodimeric domain of signal transducing histidine kinase"/>
    <property type="match status" value="1"/>
</dbReference>
<reference evidence="12 13" key="1">
    <citation type="submission" date="2016-03" db="EMBL/GenBank/DDBJ databases">
        <authorList>
            <person name="Sant'Anna F.H."/>
            <person name="Ambrosini A."/>
            <person name="Souza R."/>
            <person name="Bach E."/>
            <person name="Fernandes G."/>
            <person name="Balsanelli E."/>
            <person name="Baura V.A."/>
            <person name="Souza E.M."/>
            <person name="Passaglia L."/>
        </authorList>
    </citation>
    <scope>NUCLEOTIDE SEQUENCE [LARGE SCALE GENOMIC DNA]</scope>
    <source>
        <strain evidence="12 13">P26E</strain>
    </source>
</reference>
<keyword evidence="10" id="KW-0812">Transmembrane</keyword>
<dbReference type="InterPro" id="IPR031621">
    <property type="entry name" value="HisKA_7TM"/>
</dbReference>
<proteinExistence type="predicted"/>
<feature type="transmembrane region" description="Helical" evidence="10">
    <location>
        <begin position="65"/>
        <end position="88"/>
    </location>
</feature>
<feature type="transmembrane region" description="Helical" evidence="10">
    <location>
        <begin position="207"/>
        <end position="224"/>
    </location>
</feature>
<evidence type="ECO:0000256" key="6">
    <source>
        <dbReference type="ARBA" id="ARBA00022777"/>
    </source>
</evidence>
<dbReference type="EMBL" id="LVWI01000114">
    <property type="protein sequence ID" value="OKP76555.1"/>
    <property type="molecule type" value="Genomic_DNA"/>
</dbReference>
<dbReference type="PANTHER" id="PTHR43711">
    <property type="entry name" value="TWO-COMPONENT HISTIDINE KINASE"/>
    <property type="match status" value="1"/>
</dbReference>
<keyword evidence="5" id="KW-0547">Nucleotide-binding</keyword>
<dbReference type="PROSITE" id="PS50109">
    <property type="entry name" value="HIS_KIN"/>
    <property type="match status" value="1"/>
</dbReference>
<dbReference type="InterPro" id="IPR036890">
    <property type="entry name" value="HATPase_C_sf"/>
</dbReference>
<gene>
    <name evidence="12" type="ORF">A3844_30260</name>
</gene>
<protein>
    <recommendedName>
        <fullName evidence="2">histidine kinase</fullName>
        <ecNumber evidence="2">2.7.13.3</ecNumber>
    </recommendedName>
</protein>
<feature type="transmembrane region" description="Helical" evidence="10">
    <location>
        <begin position="100"/>
        <end position="117"/>
    </location>
</feature>
<keyword evidence="6" id="KW-0418">Kinase</keyword>
<dbReference type="CDD" id="cd00082">
    <property type="entry name" value="HisKA"/>
    <property type="match status" value="1"/>
</dbReference>
<dbReference type="Gene3D" id="3.30.565.10">
    <property type="entry name" value="Histidine kinase-like ATPase, C-terminal domain"/>
    <property type="match status" value="1"/>
</dbReference>
<keyword evidence="10" id="KW-0472">Membrane</keyword>
<evidence type="ECO:0000256" key="8">
    <source>
        <dbReference type="ARBA" id="ARBA00023012"/>
    </source>
</evidence>
<feature type="transmembrane region" description="Helical" evidence="10">
    <location>
        <begin position="33"/>
        <end position="53"/>
    </location>
</feature>
<dbReference type="InterPro" id="IPR003661">
    <property type="entry name" value="HisK_dim/P_dom"/>
</dbReference>
<evidence type="ECO:0000313" key="13">
    <source>
        <dbReference type="Proteomes" id="UP000186058"/>
    </source>
</evidence>
<dbReference type="InterPro" id="IPR036097">
    <property type="entry name" value="HisK_dim/P_sf"/>
</dbReference>
<dbReference type="PANTHER" id="PTHR43711:SF1">
    <property type="entry name" value="HISTIDINE KINASE 1"/>
    <property type="match status" value="1"/>
</dbReference>
<feature type="coiled-coil region" evidence="9">
    <location>
        <begin position="335"/>
        <end position="404"/>
    </location>
</feature>
<feature type="domain" description="Histidine kinase" evidence="11">
    <location>
        <begin position="368"/>
        <end position="585"/>
    </location>
</feature>
<dbReference type="InterPro" id="IPR005467">
    <property type="entry name" value="His_kinase_dom"/>
</dbReference>
<dbReference type="Gene3D" id="1.10.287.130">
    <property type="match status" value="1"/>
</dbReference>
<evidence type="ECO:0000256" key="7">
    <source>
        <dbReference type="ARBA" id="ARBA00022840"/>
    </source>
</evidence>
<evidence type="ECO:0000256" key="2">
    <source>
        <dbReference type="ARBA" id="ARBA00012438"/>
    </source>
</evidence>
<evidence type="ECO:0000256" key="4">
    <source>
        <dbReference type="ARBA" id="ARBA00022679"/>
    </source>
</evidence>